<evidence type="ECO:0000256" key="4">
    <source>
        <dbReference type="ARBA" id="ARBA00022833"/>
    </source>
</evidence>
<organism evidence="9 10">
    <name type="scientific">Methanobacterium subterraneum</name>
    <dbReference type="NCBI Taxonomy" id="59277"/>
    <lineage>
        <taxon>Archaea</taxon>
        <taxon>Methanobacteriati</taxon>
        <taxon>Methanobacteriota</taxon>
        <taxon>Methanomada group</taxon>
        <taxon>Methanobacteria</taxon>
        <taxon>Methanobacteriales</taxon>
        <taxon>Methanobacteriaceae</taxon>
        <taxon>Methanobacterium</taxon>
    </lineage>
</organism>
<sequence>MKGLAMTAPNKVEWIEKEKPKVGPRDAIIKPTALAPCSSDIHTVWEGGLDLGGDIRILGHEAIGIVDTVGSEVTDFKPGDKVIVPAITPNWSAKASQCGFHQHADCLLGGYQFTFMRDGSMSEFFLVNDADANLAIQPNDMSDEAALMLTDMVTTGFSGAENANIQIGDNVAVIGIGPVGLCAVAGAKLRGAGRLFAVGSRPDCVSVAKKYGATDIVNYREGDIVEQIIAETDGIGVDAVVVAGGNAETFAQGIQMAKPGSTISNINYFGTQNYKNAGDILPIPRDAWGAGMAHKTITGGLCPGGRVRMEQLVNVVESGRMDPGLLITHRFKGLDKVEDALYLMKDKPRDLIKPMVKID</sequence>
<evidence type="ECO:0000259" key="8">
    <source>
        <dbReference type="Pfam" id="PF08240"/>
    </source>
</evidence>
<evidence type="ECO:0000313" key="10">
    <source>
        <dbReference type="Proteomes" id="UP000586031"/>
    </source>
</evidence>
<dbReference type="Gene3D" id="3.40.50.720">
    <property type="entry name" value="NAD(P)-binding Rossmann-like Domain"/>
    <property type="match status" value="1"/>
</dbReference>
<protein>
    <submittedName>
        <fullName evidence="9">NAD(P)-dependent alcohol dehydrogenase</fullName>
    </submittedName>
</protein>
<dbReference type="GO" id="GO:0016616">
    <property type="term" value="F:oxidoreductase activity, acting on the CH-OH group of donors, NAD or NADP as acceptor"/>
    <property type="evidence" value="ECO:0007669"/>
    <property type="project" value="UniProtKB-ARBA"/>
</dbReference>
<dbReference type="AlphaFoldDB" id="A0A7J4TGT4"/>
<name>A0A7J4TGT4_9EURY</name>
<evidence type="ECO:0000313" key="9">
    <source>
        <dbReference type="EMBL" id="HII83636.1"/>
    </source>
</evidence>
<gene>
    <name evidence="9" type="ORF">HA271_02080</name>
</gene>
<dbReference type="Gene3D" id="3.90.180.10">
    <property type="entry name" value="Medium-chain alcohol dehydrogenases, catalytic domain"/>
    <property type="match status" value="1"/>
</dbReference>
<reference evidence="10" key="1">
    <citation type="journal article" date="2020" name="bioRxiv">
        <title>A rank-normalized archaeal taxonomy based on genome phylogeny resolves widespread incomplete and uneven classifications.</title>
        <authorList>
            <person name="Rinke C."/>
            <person name="Chuvochina M."/>
            <person name="Mussig A.J."/>
            <person name="Chaumeil P.-A."/>
            <person name="Waite D.W."/>
            <person name="Whitman W.B."/>
            <person name="Parks D.H."/>
            <person name="Hugenholtz P."/>
        </authorList>
    </citation>
    <scope>NUCLEOTIDE SEQUENCE [LARGE SCALE GENOMIC DNA]</scope>
</reference>
<dbReference type="PANTHER" id="PTHR42813">
    <property type="entry name" value="ZINC-TYPE ALCOHOL DEHYDROGENASE-LIKE"/>
    <property type="match status" value="1"/>
</dbReference>
<dbReference type="InterPro" id="IPR013154">
    <property type="entry name" value="ADH-like_N"/>
</dbReference>
<keyword evidence="5" id="KW-0560">Oxidoreductase</keyword>
<dbReference type="GO" id="GO:0044281">
    <property type="term" value="P:small molecule metabolic process"/>
    <property type="evidence" value="ECO:0007669"/>
    <property type="project" value="UniProtKB-ARBA"/>
</dbReference>
<comment type="similarity">
    <text evidence="2 6">Belongs to the zinc-containing alcohol dehydrogenase family.</text>
</comment>
<dbReference type="CDD" id="cd08285">
    <property type="entry name" value="NADP_ADH"/>
    <property type="match status" value="1"/>
</dbReference>
<keyword evidence="3 6" id="KW-0479">Metal-binding</keyword>
<dbReference type="GO" id="GO:0030554">
    <property type="term" value="F:adenyl nucleotide binding"/>
    <property type="evidence" value="ECO:0007669"/>
    <property type="project" value="UniProtKB-ARBA"/>
</dbReference>
<evidence type="ECO:0000256" key="3">
    <source>
        <dbReference type="ARBA" id="ARBA00022723"/>
    </source>
</evidence>
<dbReference type="EMBL" id="DUHE01000059">
    <property type="protein sequence ID" value="HII83636.1"/>
    <property type="molecule type" value="Genomic_DNA"/>
</dbReference>
<feature type="domain" description="Alcohol dehydrogenase-like C-terminal" evidence="7">
    <location>
        <begin position="178"/>
        <end position="270"/>
    </location>
</feature>
<evidence type="ECO:0000256" key="2">
    <source>
        <dbReference type="ARBA" id="ARBA00008072"/>
    </source>
</evidence>
<dbReference type="InterPro" id="IPR036291">
    <property type="entry name" value="NAD(P)-bd_dom_sf"/>
</dbReference>
<dbReference type="GO" id="GO:0008270">
    <property type="term" value="F:zinc ion binding"/>
    <property type="evidence" value="ECO:0007669"/>
    <property type="project" value="InterPro"/>
</dbReference>
<dbReference type="PANTHER" id="PTHR42813:SF4">
    <property type="entry name" value="NADP-DEPENDENT ISOPROPANOL DEHYDROGENASE"/>
    <property type="match status" value="1"/>
</dbReference>
<dbReference type="SUPFAM" id="SSF51735">
    <property type="entry name" value="NAD(P)-binding Rossmann-fold domains"/>
    <property type="match status" value="1"/>
</dbReference>
<dbReference type="PROSITE" id="PS00059">
    <property type="entry name" value="ADH_ZINC"/>
    <property type="match status" value="1"/>
</dbReference>
<accession>A0A7J4TGT4</accession>
<evidence type="ECO:0000259" key="7">
    <source>
        <dbReference type="Pfam" id="PF00107"/>
    </source>
</evidence>
<comment type="cofactor">
    <cofactor evidence="1 6">
        <name>Zn(2+)</name>
        <dbReference type="ChEBI" id="CHEBI:29105"/>
    </cofactor>
</comment>
<comment type="caution">
    <text evidence="9">The sequence shown here is derived from an EMBL/GenBank/DDBJ whole genome shotgun (WGS) entry which is preliminary data.</text>
</comment>
<evidence type="ECO:0000256" key="5">
    <source>
        <dbReference type="ARBA" id="ARBA00023002"/>
    </source>
</evidence>
<proteinExistence type="inferred from homology"/>
<evidence type="ECO:0000256" key="6">
    <source>
        <dbReference type="RuleBase" id="RU361277"/>
    </source>
</evidence>
<dbReference type="Proteomes" id="UP000586031">
    <property type="component" value="Unassembled WGS sequence"/>
</dbReference>
<dbReference type="InterPro" id="IPR002328">
    <property type="entry name" value="ADH_Zn_CS"/>
</dbReference>
<feature type="domain" description="Alcohol dehydrogenase-like N-terminal" evidence="8">
    <location>
        <begin position="23"/>
        <end position="130"/>
    </location>
</feature>
<dbReference type="Pfam" id="PF00107">
    <property type="entry name" value="ADH_zinc_N"/>
    <property type="match status" value="1"/>
</dbReference>
<dbReference type="Pfam" id="PF08240">
    <property type="entry name" value="ADH_N"/>
    <property type="match status" value="1"/>
</dbReference>
<dbReference type="InterPro" id="IPR013149">
    <property type="entry name" value="ADH-like_C"/>
</dbReference>
<dbReference type="GO" id="GO:0043168">
    <property type="term" value="F:anion binding"/>
    <property type="evidence" value="ECO:0007669"/>
    <property type="project" value="UniProtKB-ARBA"/>
</dbReference>
<evidence type="ECO:0000256" key="1">
    <source>
        <dbReference type="ARBA" id="ARBA00001947"/>
    </source>
</evidence>
<dbReference type="InterPro" id="IPR011032">
    <property type="entry name" value="GroES-like_sf"/>
</dbReference>
<keyword evidence="4 6" id="KW-0862">Zinc</keyword>
<dbReference type="SUPFAM" id="SSF50129">
    <property type="entry name" value="GroES-like"/>
    <property type="match status" value="1"/>
</dbReference>